<dbReference type="Pfam" id="PF14670">
    <property type="entry name" value="FXa_inhibition"/>
    <property type="match status" value="1"/>
</dbReference>
<comment type="caution">
    <text evidence="7">The sequence shown here is derived from an EMBL/GenBank/DDBJ whole genome shotgun (WGS) entry which is preliminary data.</text>
</comment>
<dbReference type="SUPFAM" id="SSF57196">
    <property type="entry name" value="EGF/Laminin"/>
    <property type="match status" value="1"/>
</dbReference>
<feature type="signal peptide" evidence="4">
    <location>
        <begin position="1"/>
        <end position="21"/>
    </location>
</feature>
<name>A0A2A2J2G1_9BILA</name>
<dbReference type="InterPro" id="IPR013783">
    <property type="entry name" value="Ig-like_fold"/>
</dbReference>
<dbReference type="SMART" id="SM00408">
    <property type="entry name" value="IGc2"/>
    <property type="match status" value="3"/>
</dbReference>
<dbReference type="Gene3D" id="2.60.40.10">
    <property type="entry name" value="Immunoglobulins"/>
    <property type="match status" value="10"/>
</dbReference>
<dbReference type="SUPFAM" id="SSF48726">
    <property type="entry name" value="Immunoglobulin"/>
    <property type="match status" value="3"/>
</dbReference>
<dbReference type="PROSITE" id="PS50853">
    <property type="entry name" value="FN3"/>
    <property type="match status" value="7"/>
</dbReference>
<dbReference type="SMART" id="SM00060">
    <property type="entry name" value="FN3"/>
    <property type="match status" value="7"/>
</dbReference>
<organism evidence="7 8">
    <name type="scientific">Diploscapter pachys</name>
    <dbReference type="NCBI Taxonomy" id="2018661"/>
    <lineage>
        <taxon>Eukaryota</taxon>
        <taxon>Metazoa</taxon>
        <taxon>Ecdysozoa</taxon>
        <taxon>Nematoda</taxon>
        <taxon>Chromadorea</taxon>
        <taxon>Rhabditida</taxon>
        <taxon>Rhabditina</taxon>
        <taxon>Rhabditomorpha</taxon>
        <taxon>Rhabditoidea</taxon>
        <taxon>Rhabditidae</taxon>
        <taxon>Diploscapter</taxon>
    </lineage>
</organism>
<dbReference type="Pfam" id="PF00047">
    <property type="entry name" value="ig"/>
    <property type="match status" value="1"/>
</dbReference>
<dbReference type="InterPro" id="IPR003961">
    <property type="entry name" value="FN3_dom"/>
</dbReference>
<evidence type="ECO:0000313" key="8">
    <source>
        <dbReference type="Proteomes" id="UP000218231"/>
    </source>
</evidence>
<keyword evidence="1" id="KW-0677">Repeat</keyword>
<dbReference type="EMBL" id="LIAE01010737">
    <property type="protein sequence ID" value="PAV55956.1"/>
    <property type="molecule type" value="Genomic_DNA"/>
</dbReference>
<dbReference type="Gene3D" id="2.10.25.10">
    <property type="entry name" value="Laminin"/>
    <property type="match status" value="1"/>
</dbReference>
<evidence type="ECO:0000313" key="7">
    <source>
        <dbReference type="EMBL" id="PAV55956.1"/>
    </source>
</evidence>
<dbReference type="InterPro" id="IPR003599">
    <property type="entry name" value="Ig_sub"/>
</dbReference>
<feature type="domain" description="Fibronectin type-III" evidence="6">
    <location>
        <begin position="1237"/>
        <end position="1334"/>
    </location>
</feature>
<feature type="domain" description="Ig-like" evidence="5">
    <location>
        <begin position="1153"/>
        <end position="1230"/>
    </location>
</feature>
<keyword evidence="2" id="KW-1015">Disulfide bond</keyword>
<feature type="chain" id="PRO_5011974167" evidence="4">
    <location>
        <begin position="22"/>
        <end position="1448"/>
    </location>
</feature>
<protein>
    <submittedName>
        <fullName evidence="7">Uncharacterized protein</fullName>
    </submittedName>
</protein>
<accession>A0A2A2J2G1</accession>
<dbReference type="InterPro" id="IPR007110">
    <property type="entry name" value="Ig-like_dom"/>
</dbReference>
<dbReference type="Pfam" id="PF13927">
    <property type="entry name" value="Ig_3"/>
    <property type="match status" value="1"/>
</dbReference>
<dbReference type="SUPFAM" id="SSF57535">
    <property type="entry name" value="Complement control module/SCR domain"/>
    <property type="match status" value="1"/>
</dbReference>
<dbReference type="PANTHER" id="PTHR13817:SF73">
    <property type="entry name" value="FIBRONECTIN TYPE-III DOMAIN-CONTAINING PROTEIN"/>
    <property type="match status" value="1"/>
</dbReference>
<feature type="domain" description="Ig-like" evidence="5">
    <location>
        <begin position="312"/>
        <end position="396"/>
    </location>
</feature>
<dbReference type="CDD" id="cd00063">
    <property type="entry name" value="FN3"/>
    <property type="match status" value="7"/>
</dbReference>
<feature type="domain" description="Fibronectin type-III" evidence="6">
    <location>
        <begin position="528"/>
        <end position="623"/>
    </location>
</feature>
<dbReference type="InterPro" id="IPR036116">
    <property type="entry name" value="FN3_sf"/>
</dbReference>
<keyword evidence="8" id="KW-1185">Reference proteome</keyword>
<dbReference type="Gene3D" id="2.10.70.10">
    <property type="entry name" value="Complement Module, domain 1"/>
    <property type="match status" value="1"/>
</dbReference>
<dbReference type="SUPFAM" id="SSF49265">
    <property type="entry name" value="Fibronectin type III"/>
    <property type="match status" value="4"/>
</dbReference>
<dbReference type="SMART" id="SM00409">
    <property type="entry name" value="IG"/>
    <property type="match status" value="4"/>
</dbReference>
<feature type="domain" description="Ig-like" evidence="5">
    <location>
        <begin position="838"/>
        <end position="933"/>
    </location>
</feature>
<feature type="region of interest" description="Disordered" evidence="3">
    <location>
        <begin position="1424"/>
        <end position="1448"/>
    </location>
</feature>
<feature type="domain" description="Ig-like" evidence="5">
    <location>
        <begin position="627"/>
        <end position="724"/>
    </location>
</feature>
<evidence type="ECO:0000259" key="5">
    <source>
        <dbReference type="PROSITE" id="PS50835"/>
    </source>
</evidence>
<dbReference type="PANTHER" id="PTHR13817">
    <property type="entry name" value="TITIN"/>
    <property type="match status" value="1"/>
</dbReference>
<feature type="domain" description="Fibronectin type-III" evidence="6">
    <location>
        <begin position="402"/>
        <end position="498"/>
    </location>
</feature>
<dbReference type="InterPro" id="IPR013151">
    <property type="entry name" value="Immunoglobulin_dom"/>
</dbReference>
<dbReference type="PROSITE" id="PS50835">
    <property type="entry name" value="IG_LIKE"/>
    <property type="match status" value="5"/>
</dbReference>
<dbReference type="InterPro" id="IPR036179">
    <property type="entry name" value="Ig-like_dom_sf"/>
</dbReference>
<gene>
    <name evidence="7" type="ORF">WR25_13419</name>
</gene>
<reference evidence="7 8" key="1">
    <citation type="journal article" date="2017" name="Curr. Biol.">
        <title>Genome architecture and evolution of a unichromosomal asexual nematode.</title>
        <authorList>
            <person name="Fradin H."/>
            <person name="Zegar C."/>
            <person name="Gutwein M."/>
            <person name="Lucas J."/>
            <person name="Kovtun M."/>
            <person name="Corcoran D."/>
            <person name="Baugh L.R."/>
            <person name="Kiontke K."/>
            <person name="Gunsalus K."/>
            <person name="Fitch D.H."/>
            <person name="Piano F."/>
        </authorList>
    </citation>
    <scope>NUCLEOTIDE SEQUENCE [LARGE SCALE GENOMIC DNA]</scope>
    <source>
        <strain evidence="7">PF1309</strain>
    </source>
</reference>
<evidence type="ECO:0000259" key="6">
    <source>
        <dbReference type="PROSITE" id="PS50853"/>
    </source>
</evidence>
<dbReference type="Pfam" id="PF00041">
    <property type="entry name" value="fn3"/>
    <property type="match status" value="6"/>
</dbReference>
<dbReference type="Proteomes" id="UP000218231">
    <property type="component" value="Unassembled WGS sequence"/>
</dbReference>
<feature type="domain" description="Fibronectin type-III" evidence="6">
    <location>
        <begin position="940"/>
        <end position="1039"/>
    </location>
</feature>
<feature type="domain" description="Fibronectin type-III" evidence="6">
    <location>
        <begin position="1044"/>
        <end position="1149"/>
    </location>
</feature>
<proteinExistence type="predicted"/>
<evidence type="ECO:0000256" key="2">
    <source>
        <dbReference type="ARBA" id="ARBA00023157"/>
    </source>
</evidence>
<dbReference type="CDD" id="cd00096">
    <property type="entry name" value="Ig"/>
    <property type="match status" value="1"/>
</dbReference>
<feature type="domain" description="Ig-like" evidence="5">
    <location>
        <begin position="485"/>
        <end position="527"/>
    </location>
</feature>
<feature type="domain" description="Fibronectin type-III" evidence="6">
    <location>
        <begin position="731"/>
        <end position="825"/>
    </location>
</feature>
<evidence type="ECO:0000256" key="3">
    <source>
        <dbReference type="SAM" id="MobiDB-lite"/>
    </source>
</evidence>
<dbReference type="InterPro" id="IPR035976">
    <property type="entry name" value="Sushi/SCR/CCP_sf"/>
</dbReference>
<dbReference type="STRING" id="2018661.A0A2A2J2G1"/>
<dbReference type="OrthoDB" id="10253954at2759"/>
<keyword evidence="4" id="KW-0732">Signal</keyword>
<evidence type="ECO:0000256" key="4">
    <source>
        <dbReference type="SAM" id="SignalP"/>
    </source>
</evidence>
<evidence type="ECO:0000256" key="1">
    <source>
        <dbReference type="ARBA" id="ARBA00022737"/>
    </source>
</evidence>
<dbReference type="InterPro" id="IPR003598">
    <property type="entry name" value="Ig_sub2"/>
</dbReference>
<sequence length="1448" mass="161286">MNRKWLLRAVFTACIAAVLLAQEMISSSTPPSMETDLNIQDWMHALRRVKRAPTRNVQPILVVLPGFQPEKASPYFHDLMYPEPLKRRRTKRARYCPILVSSPPIPPPDEGKCITSKTSGREICYPNYSELDTSCTDITGQTRNGLVVPPAVPHATVRAMAFVPPDNLRRLIIQYYRQHGKQIPKNLTNTPRSFLFVKYHCDYGYEFVDEVDTLFCQDKQWVNTLPQCRGQGLCAHGNGGCSHSCLSFNDERVECRCPKGYVLDSDEKTCIKPVPKTLCRSLAGCSCQSVDENQYTCTCENGSKCLLLRGSPKIYIEPAGPYEVPPGGNINITCASVAYPFPEIYWQRGDERIQTPPTKQGTVRSEQILMIKELYKNAEFTCHSNNSLGKVERTINVVITGPGSAPIIKAARQGRTSIEIRWDPPGIINRPITSYTVYYTNNGNQPIKNWKKIEIKEPTREIEITDLRPDTQYFIRLRANDQLGPASRPFVHIEQGDEVFVPPMQPFTISCNVTRADPPATITWQHNAPERIRYQIDGDKVNLNWEQPRITNGPMVGYDILYTDDPSLPPEQWSVLPVNDPNARSAPVPRLKEKTPYTFMIRGRNQLGNGLNSAPFTATTWLGARPPTITIVPEETRIEKDPSNDELSIECEARGVPKPKIIWLWSGQWVEDGKDEFRVYDVSPPDAQDVVRSKLTAQSTTRSGAVTCQAMNNEGSVETRVEVKIKGPGSPPSSIQPSPLNNGFQATWMPPRRPNGKIKNYIIYYSKNPDSPLSEWESATVPGDDRSFKAVVDDEDTPYVVKLQAVTDDGPGIISEAYEVTTGRKQIPLNVKLEITNPDVGEGTTETIVEPGQLIYFRCIADGRPMPSVSYSWLPVNTSDSGDEPVPIPVKPDENQKHRYNSIEVFSFTPTKRILLCEARNADGSVDDRHVFNVNKPGSPPRDINVIVDPDNRVTITFQPPKHPNGDIKKYNVYVTGDPSLPIDQWHAFPVEGDLDEPKIVFQRGDLEPDTPYYVKVAAVNDNGEGVQSDPTHFNTVSGAPIDAPGDILPTVSVENNVNLSWIAPSQPLGPIKSYTVYFTQDDGSPDESYKDWQRIDVNPLDDGNGAVTLPKDQYDIRPNTPYKIRISATNDLSEGPASDAATFTTGSGEIPPTITLDPAGNIFEVKPKGAVLIKCTAAGIPEPRVWWVKENGETVDGNTIQLSYVVKDTSLICMAENNAGKVQENVQVQVMGPGSAPNEFVALAMPNQEINVEWASPDAVNGKVTHYIVHYGEISEGGKEPAEWHTIQVSGDDVNHRLSQLEPKKDFAVKIQAVSDRGPGVVSEPQYIRTLPKAPEPVSDINVQVYPNNSLHIDFTPPNDPESPDKKIKEYVIQYSSDDPVTDETEWKELRYVDPNDGDDKTVIEISGENFNPETKYNLRIIPRGEIDGQPSEPTDFETSDGSKDFQ</sequence>
<feature type="domain" description="Fibronectin type-III" evidence="6">
    <location>
        <begin position="1338"/>
        <end position="1443"/>
    </location>
</feature>
<dbReference type="InterPro" id="IPR050964">
    <property type="entry name" value="Striated_Muscle_Regulatory"/>
</dbReference>